<evidence type="ECO:0000313" key="3">
    <source>
        <dbReference type="Proteomes" id="UP000258309"/>
    </source>
</evidence>
<feature type="non-terminal residue" evidence="2">
    <location>
        <position position="149"/>
    </location>
</feature>
<feature type="region of interest" description="Disordered" evidence="1">
    <location>
        <begin position="48"/>
        <end position="115"/>
    </location>
</feature>
<feature type="region of interest" description="Disordered" evidence="1">
    <location>
        <begin position="130"/>
        <end position="149"/>
    </location>
</feature>
<dbReference type="Proteomes" id="UP000258309">
    <property type="component" value="Unassembled WGS sequence"/>
</dbReference>
<dbReference type="AlphaFoldDB" id="A0A3E2GRU5"/>
<evidence type="ECO:0000256" key="1">
    <source>
        <dbReference type="SAM" id="MobiDB-lite"/>
    </source>
</evidence>
<organism evidence="2 3">
    <name type="scientific">Scytalidium lignicola</name>
    <name type="common">Hyphomycete</name>
    <dbReference type="NCBI Taxonomy" id="5539"/>
    <lineage>
        <taxon>Eukaryota</taxon>
        <taxon>Fungi</taxon>
        <taxon>Dikarya</taxon>
        <taxon>Ascomycota</taxon>
        <taxon>Pezizomycotina</taxon>
        <taxon>Leotiomycetes</taxon>
        <taxon>Leotiomycetes incertae sedis</taxon>
        <taxon>Scytalidium</taxon>
    </lineage>
</organism>
<reference evidence="2 3" key="1">
    <citation type="submission" date="2018-05" db="EMBL/GenBank/DDBJ databases">
        <title>Draft genome sequence of Scytalidium lignicola DSM 105466, a ubiquitous saprotrophic fungus.</title>
        <authorList>
            <person name="Buettner E."/>
            <person name="Gebauer A.M."/>
            <person name="Hofrichter M."/>
            <person name="Liers C."/>
            <person name="Kellner H."/>
        </authorList>
    </citation>
    <scope>NUCLEOTIDE SEQUENCE [LARGE SCALE GENOMIC DNA]</scope>
    <source>
        <strain evidence="2 3">DSM 105466</strain>
    </source>
</reference>
<name>A0A3E2GRU5_SCYLI</name>
<proteinExistence type="predicted"/>
<feature type="compositionally biased region" description="Basic and acidic residues" evidence="1">
    <location>
        <begin position="130"/>
        <end position="140"/>
    </location>
</feature>
<feature type="compositionally biased region" description="Polar residues" evidence="1">
    <location>
        <begin position="49"/>
        <end position="61"/>
    </location>
</feature>
<dbReference type="EMBL" id="NCSJ02000591">
    <property type="protein sequence ID" value="RFU23829.1"/>
    <property type="molecule type" value="Genomic_DNA"/>
</dbReference>
<accession>A0A3E2GRU5</accession>
<evidence type="ECO:0000313" key="2">
    <source>
        <dbReference type="EMBL" id="RFU23829.1"/>
    </source>
</evidence>
<gene>
    <name evidence="2" type="ORF">B7463_g12507</name>
</gene>
<feature type="non-terminal residue" evidence="2">
    <location>
        <position position="1"/>
    </location>
</feature>
<protein>
    <submittedName>
        <fullName evidence="2">Uncharacterized protein</fullName>
    </submittedName>
</protein>
<sequence>MHFGRDAVIVGGAAGLAEHEHKKHHRRAGVVETRTTKPTFMTRLRGRNAKSQTVKTTTTIEPDSRAGVHGHSGGGIMGTSAATSTRRNGRWGGRRGAGTTGGVRRQRRPGLGDKISGAMMKLKGSLMNRPREKAAGDRRMNGRRTHTVY</sequence>
<keyword evidence="3" id="KW-1185">Reference proteome</keyword>
<dbReference type="OMA" id="MNGRRTH"/>
<dbReference type="OrthoDB" id="5426707at2759"/>
<comment type="caution">
    <text evidence="2">The sequence shown here is derived from an EMBL/GenBank/DDBJ whole genome shotgun (WGS) entry which is preliminary data.</text>
</comment>